<evidence type="ECO:0000256" key="8">
    <source>
        <dbReference type="ARBA" id="ARBA00022679"/>
    </source>
</evidence>
<evidence type="ECO:0000256" key="19">
    <source>
        <dbReference type="PIRNR" id="PIRNR037880"/>
    </source>
</evidence>
<dbReference type="GO" id="GO:0061630">
    <property type="term" value="F:ubiquitin protein ligase activity"/>
    <property type="evidence" value="ECO:0007669"/>
    <property type="project" value="UniProtKB-EC"/>
</dbReference>
<dbReference type="InterPro" id="IPR029071">
    <property type="entry name" value="Ubiquitin-like_domsf"/>
</dbReference>
<comment type="subcellular location">
    <subcellularLocation>
        <location evidence="3">Cytoplasm</location>
        <location evidence="3">Cytosol</location>
    </subcellularLocation>
    <subcellularLocation>
        <location evidence="2 19">Mitochondrion</location>
    </subcellularLocation>
</comment>
<evidence type="ECO:0000256" key="7">
    <source>
        <dbReference type="ARBA" id="ARBA00022553"/>
    </source>
</evidence>
<keyword evidence="8" id="KW-0808">Transferase</keyword>
<dbReference type="Gene3D" id="2.20.25.20">
    <property type="match status" value="1"/>
</dbReference>
<protein>
    <recommendedName>
        <fullName evidence="18 19">E3 ubiquitin-protein ligase parkin</fullName>
        <ecNumber evidence="5 19">2.3.2.31</ecNumber>
    </recommendedName>
</protein>
<evidence type="ECO:0000256" key="11">
    <source>
        <dbReference type="ARBA" id="ARBA00022771"/>
    </source>
</evidence>
<feature type="domain" description="Ubiquitin-like" evidence="21">
    <location>
        <begin position="29"/>
        <end position="104"/>
    </location>
</feature>
<dbReference type="Pfam" id="PF17976">
    <property type="entry name" value="zf-RING_12"/>
    <property type="match status" value="1"/>
</dbReference>
<keyword evidence="7" id="KW-0597">Phosphoprotein</keyword>
<dbReference type="InterPro" id="IPR047534">
    <property type="entry name" value="BRcat_RBR_parkin"/>
</dbReference>
<reference evidence="23" key="1">
    <citation type="submission" date="2015-12" db="EMBL/GenBank/DDBJ databases">
        <title>De novo transcriptome assembly of four potential Pierce s Disease insect vectors from Arizona vineyards.</title>
        <authorList>
            <person name="Tassone E.E."/>
        </authorList>
    </citation>
    <scope>NUCLEOTIDE SEQUENCE</scope>
</reference>
<evidence type="ECO:0000256" key="10">
    <source>
        <dbReference type="ARBA" id="ARBA00022737"/>
    </source>
</evidence>
<dbReference type="GO" id="GO:0000423">
    <property type="term" value="P:mitophagy"/>
    <property type="evidence" value="ECO:0007669"/>
    <property type="project" value="UniProtKB-ARBA"/>
</dbReference>
<dbReference type="GO" id="GO:0022603">
    <property type="term" value="P:regulation of anatomical structure morphogenesis"/>
    <property type="evidence" value="ECO:0007669"/>
    <property type="project" value="UniProtKB-ARBA"/>
</dbReference>
<accession>A0A1B6DHQ5</accession>
<dbReference type="Gene3D" id="1.20.120.1750">
    <property type="match status" value="1"/>
</dbReference>
<comment type="pathway">
    <text evidence="4 19">Protein modification; protein ubiquitination.</text>
</comment>
<proteinExistence type="inferred from homology"/>
<feature type="active site" evidence="20">
    <location>
        <position position="434"/>
    </location>
</feature>
<dbReference type="InterPro" id="IPR041170">
    <property type="entry name" value="Znf-RING_14"/>
</dbReference>
<dbReference type="GO" id="GO:0005739">
    <property type="term" value="C:mitochondrion"/>
    <property type="evidence" value="ECO:0007669"/>
    <property type="project" value="UniProtKB-SubCell"/>
</dbReference>
<comment type="subunit">
    <text evidence="19">Forms an E3 ubiquitin ligase complex.</text>
</comment>
<dbReference type="Pfam" id="PF00240">
    <property type="entry name" value="ubiquitin"/>
    <property type="match status" value="1"/>
</dbReference>
<dbReference type="SMART" id="SM00213">
    <property type="entry name" value="UBQ"/>
    <property type="match status" value="1"/>
</dbReference>
<dbReference type="GO" id="GO:0000151">
    <property type="term" value="C:ubiquitin ligase complex"/>
    <property type="evidence" value="ECO:0007669"/>
    <property type="project" value="UniProtKB-UniRule"/>
</dbReference>
<dbReference type="InterPro" id="IPR054694">
    <property type="entry name" value="Parkin-like_IBR"/>
</dbReference>
<evidence type="ECO:0000256" key="4">
    <source>
        <dbReference type="ARBA" id="ARBA00004906"/>
    </source>
</evidence>
<dbReference type="GO" id="GO:0009896">
    <property type="term" value="P:positive regulation of catabolic process"/>
    <property type="evidence" value="ECO:0007669"/>
    <property type="project" value="UniProtKB-ARBA"/>
</dbReference>
<comment type="catalytic activity">
    <reaction evidence="1 19">
        <text>[E2 ubiquitin-conjugating enzyme]-S-ubiquitinyl-L-cysteine + [acceptor protein]-L-lysine = [E2 ubiquitin-conjugating enzyme]-L-cysteine + [acceptor protein]-N(6)-ubiquitinyl-L-lysine.</text>
        <dbReference type="EC" id="2.3.2.31"/>
    </reaction>
</comment>
<keyword evidence="9 19" id="KW-0479">Metal-binding</keyword>
<dbReference type="EC" id="2.3.2.31" evidence="5 19"/>
<dbReference type="GO" id="GO:0005829">
    <property type="term" value="C:cytosol"/>
    <property type="evidence" value="ECO:0007669"/>
    <property type="project" value="UniProtKB-SubCell"/>
</dbReference>
<keyword evidence="12 19" id="KW-0833">Ubl conjugation pathway</keyword>
<dbReference type="Pfam" id="PF17978">
    <property type="entry name" value="zf-RING_14"/>
    <property type="match status" value="1"/>
</dbReference>
<dbReference type="InterPro" id="IPR044066">
    <property type="entry name" value="TRIAD_supradom"/>
</dbReference>
<evidence type="ECO:0000313" key="23">
    <source>
        <dbReference type="EMBL" id="JAS25198.1"/>
    </source>
</evidence>
<keyword evidence="14 19" id="KW-0832">Ubl conjugation</keyword>
<evidence type="ECO:0000256" key="12">
    <source>
        <dbReference type="ARBA" id="ARBA00022786"/>
    </source>
</evidence>
<dbReference type="GO" id="GO:0016567">
    <property type="term" value="P:protein ubiquitination"/>
    <property type="evidence" value="ECO:0007669"/>
    <property type="project" value="UniProtKB-UniRule"/>
</dbReference>
<comment type="function">
    <text evidence="19">Functions within a multiprotein E3 ubiquitin ligase complex, catalyzing the covalent attachment of ubiquitin moieties onto substrate proteins.</text>
</comment>
<organism evidence="23">
    <name type="scientific">Clastoptera arizonana</name>
    <name type="common">Arizona spittle bug</name>
    <dbReference type="NCBI Taxonomy" id="38151"/>
    <lineage>
        <taxon>Eukaryota</taxon>
        <taxon>Metazoa</taxon>
        <taxon>Ecdysozoa</taxon>
        <taxon>Arthropoda</taxon>
        <taxon>Hexapoda</taxon>
        <taxon>Insecta</taxon>
        <taxon>Pterygota</taxon>
        <taxon>Neoptera</taxon>
        <taxon>Paraneoptera</taxon>
        <taxon>Hemiptera</taxon>
        <taxon>Auchenorrhyncha</taxon>
        <taxon>Cercopoidea</taxon>
        <taxon>Clastopteridae</taxon>
        <taxon>Clastoptera</taxon>
    </lineage>
</organism>
<dbReference type="FunFam" id="2.20.25.20:FF:000008">
    <property type="entry name" value="E3 ubiquitin-protein ligase parkin"/>
    <property type="match status" value="1"/>
</dbReference>
<dbReference type="AlphaFoldDB" id="A0A1B6DHQ5"/>
<dbReference type="CDD" id="cd21382">
    <property type="entry name" value="RING0_parkin"/>
    <property type="match status" value="1"/>
</dbReference>
<dbReference type="Pfam" id="PF22605">
    <property type="entry name" value="IBR_2"/>
    <property type="match status" value="1"/>
</dbReference>
<keyword evidence="11" id="KW-0863">Zinc-finger</keyword>
<evidence type="ECO:0000256" key="18">
    <source>
        <dbReference type="ARBA" id="ARBA00029536"/>
    </source>
</evidence>
<keyword evidence="13 19" id="KW-0862">Zinc</keyword>
<dbReference type="GO" id="GO:0008270">
    <property type="term" value="F:zinc ion binding"/>
    <property type="evidence" value="ECO:0007669"/>
    <property type="project" value="UniProtKB-KW"/>
</dbReference>
<evidence type="ECO:0000259" key="21">
    <source>
        <dbReference type="PROSITE" id="PS50053"/>
    </source>
</evidence>
<evidence type="ECO:0000256" key="3">
    <source>
        <dbReference type="ARBA" id="ARBA00004514"/>
    </source>
</evidence>
<evidence type="ECO:0000256" key="1">
    <source>
        <dbReference type="ARBA" id="ARBA00001798"/>
    </source>
</evidence>
<evidence type="ECO:0000256" key="6">
    <source>
        <dbReference type="ARBA" id="ARBA00022490"/>
    </source>
</evidence>
<dbReference type="PROSITE" id="PS51873">
    <property type="entry name" value="TRIAD"/>
    <property type="match status" value="1"/>
</dbReference>
<dbReference type="CDD" id="cd16627">
    <property type="entry name" value="RING-HC_RBR_parkin"/>
    <property type="match status" value="1"/>
</dbReference>
<dbReference type="PIRSF" id="PIRSF037880">
    <property type="entry name" value="Parkin"/>
    <property type="match status" value="1"/>
</dbReference>
<evidence type="ECO:0000256" key="15">
    <source>
        <dbReference type="ARBA" id="ARBA00023006"/>
    </source>
</evidence>
<dbReference type="SMART" id="SM00647">
    <property type="entry name" value="IBR"/>
    <property type="match status" value="2"/>
</dbReference>
<dbReference type="FunFam" id="1.20.120.1750:FF:000009">
    <property type="entry name" value="E3 ubiquitin-protein ligase parkin"/>
    <property type="match status" value="1"/>
</dbReference>
<dbReference type="EMBL" id="GEDC01012100">
    <property type="protein sequence ID" value="JAS25198.1"/>
    <property type="molecule type" value="Transcribed_RNA"/>
</dbReference>
<name>A0A1B6DHQ5_9HEMI</name>
<keyword evidence="15 19" id="KW-0072">Autophagy</keyword>
<dbReference type="InterPro" id="IPR003977">
    <property type="entry name" value="Parkin"/>
</dbReference>
<feature type="domain" description="RING-type" evidence="22">
    <location>
        <begin position="241"/>
        <end position="465"/>
    </location>
</feature>
<dbReference type="PROSITE" id="PS50053">
    <property type="entry name" value="UBIQUITIN_2"/>
    <property type="match status" value="1"/>
</dbReference>
<dbReference type="UniPathway" id="UPA00143"/>
<dbReference type="Gene3D" id="3.10.20.90">
    <property type="entry name" value="Phosphatidylinositol 3-kinase Catalytic Subunit, Chain A, domain 1"/>
    <property type="match status" value="1"/>
</dbReference>
<keyword evidence="6" id="KW-0963">Cytoplasm</keyword>
<evidence type="ECO:0000256" key="5">
    <source>
        <dbReference type="ARBA" id="ARBA00012251"/>
    </source>
</evidence>
<dbReference type="PRINTS" id="PR01475">
    <property type="entry name" value="PARKIN"/>
</dbReference>
<evidence type="ECO:0000256" key="16">
    <source>
        <dbReference type="ARBA" id="ARBA00023128"/>
    </source>
</evidence>
<evidence type="ECO:0000259" key="22">
    <source>
        <dbReference type="PROSITE" id="PS51873"/>
    </source>
</evidence>
<gene>
    <name evidence="23" type="ORF">g.13752</name>
</gene>
<dbReference type="InterPro" id="IPR031127">
    <property type="entry name" value="E3_UB_ligase_RBR"/>
</dbReference>
<evidence type="ECO:0000256" key="20">
    <source>
        <dbReference type="PIRSR" id="PIRSR037880-1"/>
    </source>
</evidence>
<evidence type="ECO:0000256" key="14">
    <source>
        <dbReference type="ARBA" id="ARBA00022843"/>
    </source>
</evidence>
<dbReference type="GO" id="GO:0006950">
    <property type="term" value="P:response to stress"/>
    <property type="evidence" value="ECO:0007669"/>
    <property type="project" value="UniProtKB-ARBA"/>
</dbReference>
<evidence type="ECO:0000256" key="2">
    <source>
        <dbReference type="ARBA" id="ARBA00004173"/>
    </source>
</evidence>
<dbReference type="SUPFAM" id="SSF57850">
    <property type="entry name" value="RING/U-box"/>
    <property type="match status" value="2"/>
</dbReference>
<keyword evidence="16 19" id="KW-0496">Mitochondrion</keyword>
<comment type="similarity">
    <text evidence="17 19">Belongs to the RBR family. Parkin subfamily.</text>
</comment>
<dbReference type="InterPro" id="IPR047536">
    <property type="entry name" value="Rcat_RBR_parkin"/>
</dbReference>
<dbReference type="GO" id="GO:1902532">
    <property type="term" value="P:negative regulation of intracellular signal transduction"/>
    <property type="evidence" value="ECO:0007669"/>
    <property type="project" value="UniProtKB-ARBA"/>
</dbReference>
<dbReference type="InterPro" id="IPR000626">
    <property type="entry name" value="Ubiquitin-like_dom"/>
</dbReference>
<dbReference type="PANTHER" id="PTHR11685">
    <property type="entry name" value="RBR FAMILY RING FINGER AND IBR DOMAIN-CONTAINING"/>
    <property type="match status" value="1"/>
</dbReference>
<dbReference type="CDD" id="cd20340">
    <property type="entry name" value="BRcat_RBR_parkin"/>
    <property type="match status" value="1"/>
</dbReference>
<dbReference type="InterPro" id="IPR047535">
    <property type="entry name" value="RING-HC_RBR_parkin"/>
</dbReference>
<dbReference type="SUPFAM" id="SSF54236">
    <property type="entry name" value="Ubiquitin-like"/>
    <property type="match status" value="1"/>
</dbReference>
<evidence type="ECO:0000256" key="13">
    <source>
        <dbReference type="ARBA" id="ARBA00022833"/>
    </source>
</evidence>
<evidence type="ECO:0000256" key="17">
    <source>
        <dbReference type="ARBA" id="ARBA00029442"/>
    </source>
</evidence>
<dbReference type="InterPro" id="IPR041565">
    <property type="entry name" value="Parkin_Znf-RING"/>
</dbReference>
<dbReference type="InterPro" id="IPR002867">
    <property type="entry name" value="IBR_dom"/>
</dbReference>
<sequence>MFGLDYVLEFLRTMFHLLWFTKKSLSNSLNIYIKSNTGNTLSVELDPKWDIKNVKEVIAPQLGLQPEEVKIILAGKELDDSLIIEDCDLGEQSILHAVRSKHKSPSITNLSRPLNESLKDLQLSNIVETPHDIPQTADEAEADRKRIHFYVYCSSPCGGMREGKLRVRCSRCKSGAITVDADPRCWEDVLEPHRISGHCEQTNCKDGPVGWAEFYFKCCEHTSKGEADQAVPLYLIRANVRDVPCLACSDVSEPVLIFPCEANHVTCLDCFRQYCVTRLRDRQFVCDEKFGYTLPCPAGCPDSLIAECHHFKLLTKDQYEMYQRFGTEEYVLKAGGLLCPQPGCGAGILADPDCQKIQCINGCGFVFCRNCLQGYHLGECNPLDQVVENTGQGYSIDPSRAAFARWDEASKVTIKVMTKPCPKCRTATERDGGCMHMVCTRCSFHWCWVCQTEWTRDCMGAHWFG</sequence>
<keyword evidence="10" id="KW-0677">Repeat</keyword>
<evidence type="ECO:0000256" key="9">
    <source>
        <dbReference type="ARBA" id="ARBA00022723"/>
    </source>
</evidence>
<dbReference type="CDD" id="cd20357">
    <property type="entry name" value="Rcat_RBR_parkin"/>
    <property type="match status" value="1"/>
</dbReference>